<dbReference type="PANTHER" id="PTHR43265:SF1">
    <property type="entry name" value="ESTERASE ESTD"/>
    <property type="match status" value="1"/>
</dbReference>
<dbReference type="RefSeq" id="WP_405145524.1">
    <property type="nucleotide sequence ID" value="NZ_CP109527.1"/>
</dbReference>
<protein>
    <submittedName>
        <fullName evidence="2">Alpha/beta fold hydrolase</fullName>
    </submittedName>
</protein>
<proteinExistence type="predicted"/>
<dbReference type="InterPro" id="IPR053145">
    <property type="entry name" value="AB_hydrolase_Est10"/>
</dbReference>
<dbReference type="Gene3D" id="3.40.50.1820">
    <property type="entry name" value="alpha/beta hydrolase"/>
    <property type="match status" value="1"/>
</dbReference>
<dbReference type="InterPro" id="IPR029058">
    <property type="entry name" value="AB_hydrolase_fold"/>
</dbReference>
<feature type="domain" description="AB hydrolase-1" evidence="1">
    <location>
        <begin position="78"/>
        <end position="294"/>
    </location>
</feature>
<dbReference type="GO" id="GO:0016787">
    <property type="term" value="F:hydrolase activity"/>
    <property type="evidence" value="ECO:0007669"/>
    <property type="project" value="UniProtKB-KW"/>
</dbReference>
<keyword evidence="3" id="KW-1185">Reference proteome</keyword>
<evidence type="ECO:0000313" key="2">
    <source>
        <dbReference type="EMBL" id="WTY33329.1"/>
    </source>
</evidence>
<accession>A0ABZ1N0D9</accession>
<gene>
    <name evidence="2" type="ORF">OG308_18460</name>
</gene>
<organism evidence="2 3">
    <name type="scientific">Nocardia salmonicida</name>
    <dbReference type="NCBI Taxonomy" id="53431"/>
    <lineage>
        <taxon>Bacteria</taxon>
        <taxon>Bacillati</taxon>
        <taxon>Actinomycetota</taxon>
        <taxon>Actinomycetes</taxon>
        <taxon>Mycobacteriales</taxon>
        <taxon>Nocardiaceae</taxon>
        <taxon>Nocardia</taxon>
    </lineage>
</organism>
<keyword evidence="2" id="KW-0378">Hydrolase</keyword>
<dbReference type="InterPro" id="IPR000073">
    <property type="entry name" value="AB_hydrolase_1"/>
</dbReference>
<name>A0ABZ1N0D9_9NOCA</name>
<dbReference type="Pfam" id="PF12697">
    <property type="entry name" value="Abhydrolase_6"/>
    <property type="match status" value="1"/>
</dbReference>
<evidence type="ECO:0000313" key="3">
    <source>
        <dbReference type="Proteomes" id="UP001621418"/>
    </source>
</evidence>
<evidence type="ECO:0000259" key="1">
    <source>
        <dbReference type="Pfam" id="PF12697"/>
    </source>
</evidence>
<dbReference type="EMBL" id="CP109527">
    <property type="protein sequence ID" value="WTY33329.1"/>
    <property type="molecule type" value="Genomic_DNA"/>
</dbReference>
<dbReference type="SUPFAM" id="SSF53474">
    <property type="entry name" value="alpha/beta-Hydrolases"/>
    <property type="match status" value="1"/>
</dbReference>
<reference evidence="2 3" key="1">
    <citation type="submission" date="2022-10" db="EMBL/GenBank/DDBJ databases">
        <title>The complete genomes of actinobacterial strains from the NBC collection.</title>
        <authorList>
            <person name="Joergensen T.S."/>
            <person name="Alvarez Arevalo M."/>
            <person name="Sterndorff E.B."/>
            <person name="Faurdal D."/>
            <person name="Vuksanovic O."/>
            <person name="Mourched A.-S."/>
            <person name="Charusanti P."/>
            <person name="Shaw S."/>
            <person name="Blin K."/>
            <person name="Weber T."/>
        </authorList>
    </citation>
    <scope>NUCLEOTIDE SEQUENCE [LARGE SCALE GENOMIC DNA]</scope>
    <source>
        <strain evidence="2 3">NBC_01413</strain>
    </source>
</reference>
<dbReference type="Proteomes" id="UP001621418">
    <property type="component" value="Chromosome"/>
</dbReference>
<sequence>MGGNETAQADIESWQIPEYVNPAAFADRDVTVGSDELAVAGVLSVPSAPGPHPAVVILSGGGAFDRDGTVGPNRIYRDIAWGLASRGIAVLRFDKVTLTHAAAVAATEGFTVRDEYLPHALAAIDILRATKGIDASRIHVVGHSMGGRMAPRVADAVPEVAGIITLAGDTSPMWWALVRVLRHLAEVDPSAITALPPLETVIEQAKRVDSPELSLETPTEDLPFGQSAAYWLDLRAYDPVAVAATLDIPMLILQGERDYQVTVEDDLAQWRVGLADRADVDIRTYPADDHLFFPGDSPSTPADYARPQHVDGAVVADIAQWITAH</sequence>
<dbReference type="PANTHER" id="PTHR43265">
    <property type="entry name" value="ESTERASE ESTD"/>
    <property type="match status" value="1"/>
</dbReference>